<accession>A0A182MRH6</accession>
<keyword evidence="4" id="KW-1185">Reference proteome</keyword>
<sequence length="396" mass="43154">MKCLLGGVLLTSATLLLLVQVTHGVAVRPRRDLLETGKAVVLQGISKVKEALDHGVNMKSEGKRSIDLFGFKFGGGSSVNTGFGDAANEEASENEDDLVRRRRAVGVLGAAYAVSLLPQSPSGTNVNIVKVSSVSNVNNFGMLPVAEPGTTADPPVVERRRRSPDMIQLASFQKQTYSVDSELHADRKIKTHEKLETIRGGSRTLVKENAVRNKRTPQSDGDETDDPPRGPPQKGPRGRGPPPCRRGPPREQEEETTTITATEERRKRETINELDIEDRRKRSPKGPPEGGRVSCRGGGSQNTTPPSEEMRRKRDTSDQSSDYSEHSGSESDESQSEGKGRSVQMQRTRRQALGGGNEMSGKVGSWFEQIAGVFVDTVKKVVDVTKKTFSRGQTEP</sequence>
<evidence type="ECO:0000313" key="4">
    <source>
        <dbReference type="Proteomes" id="UP000075883"/>
    </source>
</evidence>
<feature type="compositionally biased region" description="Basic and acidic residues" evidence="1">
    <location>
        <begin position="262"/>
        <end position="271"/>
    </location>
</feature>
<feature type="signal peptide" evidence="2">
    <location>
        <begin position="1"/>
        <end position="24"/>
    </location>
</feature>
<feature type="region of interest" description="Disordered" evidence="1">
    <location>
        <begin position="201"/>
        <end position="363"/>
    </location>
</feature>
<evidence type="ECO:0000256" key="1">
    <source>
        <dbReference type="SAM" id="MobiDB-lite"/>
    </source>
</evidence>
<dbReference type="EnsemblMetazoa" id="ACUA024524-RA">
    <property type="protein sequence ID" value="ACUA024524-PA"/>
    <property type="gene ID" value="ACUA024524"/>
</dbReference>
<keyword evidence="2" id="KW-0732">Signal</keyword>
<proteinExistence type="predicted"/>
<evidence type="ECO:0000256" key="2">
    <source>
        <dbReference type="SAM" id="SignalP"/>
    </source>
</evidence>
<evidence type="ECO:0000313" key="3">
    <source>
        <dbReference type="EnsemblMetazoa" id="ACUA024524-PA"/>
    </source>
</evidence>
<name>A0A182MRH6_9DIPT</name>
<feature type="compositionally biased region" description="Basic and acidic residues" evidence="1">
    <location>
        <begin position="308"/>
        <end position="329"/>
    </location>
</feature>
<feature type="chain" id="PRO_5008128711" evidence="2">
    <location>
        <begin position="25"/>
        <end position="396"/>
    </location>
</feature>
<dbReference type="EMBL" id="AXCM01007729">
    <property type="status" value="NOT_ANNOTATED_CDS"/>
    <property type="molecule type" value="Genomic_DNA"/>
</dbReference>
<reference evidence="4" key="1">
    <citation type="submission" date="2013-09" db="EMBL/GenBank/DDBJ databases">
        <title>The Genome Sequence of Anopheles culicifacies species A.</title>
        <authorList>
            <consortium name="The Broad Institute Genomics Platform"/>
            <person name="Neafsey D.E."/>
            <person name="Besansky N."/>
            <person name="Howell P."/>
            <person name="Walton C."/>
            <person name="Young S.K."/>
            <person name="Zeng Q."/>
            <person name="Gargeya S."/>
            <person name="Fitzgerald M."/>
            <person name="Haas B."/>
            <person name="Abouelleil A."/>
            <person name="Allen A.W."/>
            <person name="Alvarado L."/>
            <person name="Arachchi H.M."/>
            <person name="Berlin A.M."/>
            <person name="Chapman S.B."/>
            <person name="Gainer-Dewar J."/>
            <person name="Goldberg J."/>
            <person name="Griggs A."/>
            <person name="Gujja S."/>
            <person name="Hansen M."/>
            <person name="Howarth C."/>
            <person name="Imamovic A."/>
            <person name="Ireland A."/>
            <person name="Larimer J."/>
            <person name="McCowan C."/>
            <person name="Murphy C."/>
            <person name="Pearson M."/>
            <person name="Poon T.W."/>
            <person name="Priest M."/>
            <person name="Roberts A."/>
            <person name="Saif S."/>
            <person name="Shea T."/>
            <person name="Sisk P."/>
            <person name="Sykes S."/>
            <person name="Wortman J."/>
            <person name="Nusbaum C."/>
            <person name="Birren B."/>
        </authorList>
    </citation>
    <scope>NUCLEOTIDE SEQUENCE [LARGE SCALE GENOMIC DNA]</scope>
    <source>
        <strain evidence="4">A-37</strain>
    </source>
</reference>
<organism evidence="3 4">
    <name type="scientific">Anopheles culicifacies</name>
    <dbReference type="NCBI Taxonomy" id="139723"/>
    <lineage>
        <taxon>Eukaryota</taxon>
        <taxon>Metazoa</taxon>
        <taxon>Ecdysozoa</taxon>
        <taxon>Arthropoda</taxon>
        <taxon>Hexapoda</taxon>
        <taxon>Insecta</taxon>
        <taxon>Pterygota</taxon>
        <taxon>Neoptera</taxon>
        <taxon>Endopterygota</taxon>
        <taxon>Diptera</taxon>
        <taxon>Nematocera</taxon>
        <taxon>Culicoidea</taxon>
        <taxon>Culicidae</taxon>
        <taxon>Anophelinae</taxon>
        <taxon>Anopheles</taxon>
        <taxon>culicifacies species complex</taxon>
    </lineage>
</organism>
<dbReference type="AlphaFoldDB" id="A0A182MRH6"/>
<feature type="compositionally biased region" description="Pro residues" evidence="1">
    <location>
        <begin position="229"/>
        <end position="246"/>
    </location>
</feature>
<reference evidence="3" key="2">
    <citation type="submission" date="2020-05" db="UniProtKB">
        <authorList>
            <consortium name="EnsemblMetazoa"/>
        </authorList>
    </citation>
    <scope>IDENTIFICATION</scope>
    <source>
        <strain evidence="3">A-37</strain>
    </source>
</reference>
<dbReference type="VEuPathDB" id="VectorBase:ACUA024524"/>
<dbReference type="Proteomes" id="UP000075883">
    <property type="component" value="Unassembled WGS sequence"/>
</dbReference>
<protein>
    <submittedName>
        <fullName evidence="3">Uncharacterized protein</fullName>
    </submittedName>
</protein>